<name>A0A0D0CXF7_9AGAM</name>
<dbReference type="AlphaFoldDB" id="A0A0D0CXF7"/>
<reference evidence="1 2" key="1">
    <citation type="submission" date="2014-04" db="EMBL/GenBank/DDBJ databases">
        <authorList>
            <consortium name="DOE Joint Genome Institute"/>
            <person name="Kuo A."/>
            <person name="Kohler A."/>
            <person name="Jargeat P."/>
            <person name="Nagy L.G."/>
            <person name="Floudas D."/>
            <person name="Copeland A."/>
            <person name="Barry K.W."/>
            <person name="Cichocki N."/>
            <person name="Veneault-Fourrey C."/>
            <person name="LaButti K."/>
            <person name="Lindquist E.A."/>
            <person name="Lipzen A."/>
            <person name="Lundell T."/>
            <person name="Morin E."/>
            <person name="Murat C."/>
            <person name="Sun H."/>
            <person name="Tunlid A."/>
            <person name="Henrissat B."/>
            <person name="Grigoriev I.V."/>
            <person name="Hibbett D.S."/>
            <person name="Martin F."/>
            <person name="Nordberg H.P."/>
            <person name="Cantor M.N."/>
            <person name="Hua S.X."/>
        </authorList>
    </citation>
    <scope>NUCLEOTIDE SEQUENCE [LARGE SCALE GENOMIC DNA]</scope>
    <source>
        <strain evidence="1 2">Ve08.2h10</strain>
    </source>
</reference>
<protein>
    <submittedName>
        <fullName evidence="1">Uncharacterized protein</fullName>
    </submittedName>
</protein>
<sequence length="67" mass="7547">ACNLLKDPQISPYCVSDAQRLSKFDGTSSLRFVDEPYTADSFWNAQVYFIIAHSAVLPVCQFIPSHH</sequence>
<evidence type="ECO:0000313" key="2">
    <source>
        <dbReference type="Proteomes" id="UP000054538"/>
    </source>
</evidence>
<reference evidence="2" key="2">
    <citation type="submission" date="2015-01" db="EMBL/GenBank/DDBJ databases">
        <title>Evolutionary Origins and Diversification of the Mycorrhizal Mutualists.</title>
        <authorList>
            <consortium name="DOE Joint Genome Institute"/>
            <consortium name="Mycorrhizal Genomics Consortium"/>
            <person name="Kohler A."/>
            <person name="Kuo A."/>
            <person name="Nagy L.G."/>
            <person name="Floudas D."/>
            <person name="Copeland A."/>
            <person name="Barry K.W."/>
            <person name="Cichocki N."/>
            <person name="Veneault-Fourrey C."/>
            <person name="LaButti K."/>
            <person name="Lindquist E.A."/>
            <person name="Lipzen A."/>
            <person name="Lundell T."/>
            <person name="Morin E."/>
            <person name="Murat C."/>
            <person name="Riley R."/>
            <person name="Ohm R."/>
            <person name="Sun H."/>
            <person name="Tunlid A."/>
            <person name="Henrissat B."/>
            <person name="Grigoriev I.V."/>
            <person name="Hibbett D.S."/>
            <person name="Martin F."/>
        </authorList>
    </citation>
    <scope>NUCLEOTIDE SEQUENCE [LARGE SCALE GENOMIC DNA]</scope>
    <source>
        <strain evidence="2">Ve08.2h10</strain>
    </source>
</reference>
<dbReference type="HOGENOM" id="CLU_2819558_0_0_1"/>
<evidence type="ECO:0000313" key="1">
    <source>
        <dbReference type="EMBL" id="KIK80258.1"/>
    </source>
</evidence>
<gene>
    <name evidence="1" type="ORF">PAXRUDRAFT_159113</name>
</gene>
<dbReference type="Proteomes" id="UP000054538">
    <property type="component" value="Unassembled WGS sequence"/>
</dbReference>
<organism evidence="1 2">
    <name type="scientific">Paxillus rubicundulus Ve08.2h10</name>
    <dbReference type="NCBI Taxonomy" id="930991"/>
    <lineage>
        <taxon>Eukaryota</taxon>
        <taxon>Fungi</taxon>
        <taxon>Dikarya</taxon>
        <taxon>Basidiomycota</taxon>
        <taxon>Agaricomycotina</taxon>
        <taxon>Agaricomycetes</taxon>
        <taxon>Agaricomycetidae</taxon>
        <taxon>Boletales</taxon>
        <taxon>Paxilineae</taxon>
        <taxon>Paxillaceae</taxon>
        <taxon>Paxillus</taxon>
    </lineage>
</organism>
<feature type="non-terminal residue" evidence="1">
    <location>
        <position position="1"/>
    </location>
</feature>
<keyword evidence="2" id="KW-1185">Reference proteome</keyword>
<dbReference type="OrthoDB" id="2679253at2759"/>
<accession>A0A0D0CXF7</accession>
<proteinExistence type="predicted"/>
<dbReference type="InParanoid" id="A0A0D0CXF7"/>
<dbReference type="EMBL" id="KN826061">
    <property type="protein sequence ID" value="KIK80258.1"/>
    <property type="molecule type" value="Genomic_DNA"/>
</dbReference>